<dbReference type="InterPro" id="IPR027417">
    <property type="entry name" value="P-loop_NTPase"/>
</dbReference>
<dbReference type="Pfam" id="PF17111">
    <property type="entry name" value="PigL_N"/>
    <property type="match status" value="1"/>
</dbReference>
<dbReference type="InterPro" id="IPR056884">
    <property type="entry name" value="NPHP3-like_N"/>
</dbReference>
<feature type="domain" description="Nephrocystin 3-like N-terminal" evidence="3">
    <location>
        <begin position="141"/>
        <end position="284"/>
    </location>
</feature>
<reference evidence="4 5" key="1">
    <citation type="journal article" date="2025" name="Microbiol. Resour. Announc.">
        <title>Draft genome sequences for Neonectria magnoliae and Neonectria punicea, canker pathogens of Liriodendron tulipifera and Acer saccharum in West Virginia.</title>
        <authorList>
            <person name="Petronek H.M."/>
            <person name="Kasson M.T."/>
            <person name="Metheny A.M."/>
            <person name="Stauder C.M."/>
            <person name="Lovett B."/>
            <person name="Lynch S.C."/>
            <person name="Garnas J.R."/>
            <person name="Kasson L.R."/>
            <person name="Stajich J.E."/>
        </authorList>
    </citation>
    <scope>NUCLEOTIDE SEQUENCE [LARGE SCALE GENOMIC DNA]</scope>
    <source>
        <strain evidence="4 5">NRRL 64651</strain>
    </source>
</reference>
<keyword evidence="1" id="KW-0677">Repeat</keyword>
<evidence type="ECO:0000259" key="2">
    <source>
        <dbReference type="Pfam" id="PF17111"/>
    </source>
</evidence>
<dbReference type="Pfam" id="PF24883">
    <property type="entry name" value="NPHP3_N"/>
    <property type="match status" value="1"/>
</dbReference>
<name>A0ABR1HK00_9HYPO</name>
<organism evidence="4 5">
    <name type="scientific">Neonectria magnoliae</name>
    <dbReference type="NCBI Taxonomy" id="2732573"/>
    <lineage>
        <taxon>Eukaryota</taxon>
        <taxon>Fungi</taxon>
        <taxon>Dikarya</taxon>
        <taxon>Ascomycota</taxon>
        <taxon>Pezizomycotina</taxon>
        <taxon>Sordariomycetes</taxon>
        <taxon>Hypocreomycetidae</taxon>
        <taxon>Hypocreales</taxon>
        <taxon>Nectriaceae</taxon>
        <taxon>Neonectria</taxon>
    </lineage>
</organism>
<evidence type="ECO:0000256" key="1">
    <source>
        <dbReference type="ARBA" id="ARBA00022737"/>
    </source>
</evidence>
<protein>
    <recommendedName>
        <fullName evidence="6">Vegetative incompatibility protein HET-E-1</fullName>
    </recommendedName>
</protein>
<accession>A0ABR1HK00</accession>
<dbReference type="InterPro" id="IPR031348">
    <property type="entry name" value="PigL_N"/>
</dbReference>
<comment type="caution">
    <text evidence="4">The sequence shown here is derived from an EMBL/GenBank/DDBJ whole genome shotgun (WGS) entry which is preliminary data.</text>
</comment>
<dbReference type="Gene3D" id="3.40.50.300">
    <property type="entry name" value="P-loop containing nucleotide triphosphate hydrolases"/>
    <property type="match status" value="1"/>
</dbReference>
<dbReference type="PANTHER" id="PTHR10039">
    <property type="entry name" value="AMELOGENIN"/>
    <property type="match status" value="1"/>
</dbReference>
<dbReference type="EMBL" id="JAZAVK010000124">
    <property type="protein sequence ID" value="KAK7421144.1"/>
    <property type="molecule type" value="Genomic_DNA"/>
</dbReference>
<feature type="domain" description="Azaphilone pigments biosynthesis cluster protein L N-terminal" evidence="2">
    <location>
        <begin position="1"/>
        <end position="92"/>
    </location>
</feature>
<dbReference type="PANTHER" id="PTHR10039:SF16">
    <property type="entry name" value="GPI INOSITOL-DEACYLASE"/>
    <property type="match status" value="1"/>
</dbReference>
<evidence type="ECO:0000313" key="5">
    <source>
        <dbReference type="Proteomes" id="UP001498421"/>
    </source>
</evidence>
<evidence type="ECO:0000313" key="4">
    <source>
        <dbReference type="EMBL" id="KAK7421144.1"/>
    </source>
</evidence>
<proteinExistence type="predicted"/>
<evidence type="ECO:0008006" key="6">
    <source>
        <dbReference type="Google" id="ProtNLM"/>
    </source>
</evidence>
<evidence type="ECO:0000259" key="3">
    <source>
        <dbReference type="Pfam" id="PF24883"/>
    </source>
</evidence>
<dbReference type="Proteomes" id="UP001498421">
    <property type="component" value="Unassembled WGS sequence"/>
</dbReference>
<gene>
    <name evidence="4" type="ORF">QQZ08_010074</name>
</gene>
<keyword evidence="5" id="KW-1185">Reference proteome</keyword>
<sequence>MDALGAAASIIAVVQISKQVVSLCTTYIEGVQDAPKDLRHILIEVSALSGLFETLKIVVGFDSQTAVLESQLSAPVEGCLKAILELNMLLATADVFHSASGRHDEDGIHGSKRGKRRKMTDLKIQMAWPLKRDHAKRLLELMSAYKSAGKTILASFLAENMANLAEKTSFEGEITLPKIAVYYYCHHARNHDEMGHFLAWLLSQLCRKAEDIPESICNLFKRDCRPHLNHLIDAIKLVATRFSSILISIDAVDESRRRETLAEFVKRLATDNEFGRFHVIVTSRKEADIQRH</sequence>